<dbReference type="KEGG" id="vg:26044884"/>
<keyword evidence="3 7" id="KW-0808">Transferase</keyword>
<evidence type="ECO:0000256" key="5">
    <source>
        <dbReference type="ARBA" id="ARBA00022741"/>
    </source>
</evidence>
<evidence type="ECO:0000256" key="4">
    <source>
        <dbReference type="ARBA" id="ARBA00022695"/>
    </source>
</evidence>
<evidence type="ECO:0000259" key="8">
    <source>
        <dbReference type="Pfam" id="PF09220"/>
    </source>
</evidence>
<feature type="domain" description="Major coat protein L-A virus" evidence="8">
    <location>
        <begin position="50"/>
        <end position="161"/>
    </location>
</feature>
<keyword evidence="10" id="KW-1185">Reference proteome</keyword>
<dbReference type="InterPro" id="IPR043502">
    <property type="entry name" value="DNA/RNA_pol_sf"/>
</dbReference>
<evidence type="ECO:0000256" key="6">
    <source>
        <dbReference type="ARBA" id="ARBA00048744"/>
    </source>
</evidence>
<keyword evidence="2 7" id="KW-0696">RNA-directed RNA polymerase</keyword>
<evidence type="ECO:0000313" key="9">
    <source>
        <dbReference type="EMBL" id="ALG76597.1"/>
    </source>
</evidence>
<dbReference type="InterPro" id="IPR015302">
    <property type="entry name" value="Major_coat_LA-virus"/>
</dbReference>
<proteinExistence type="inferred from homology"/>
<dbReference type="SUPFAM" id="SSF82856">
    <property type="entry name" value="L-A virus major coat protein"/>
    <property type="match status" value="1"/>
</dbReference>
<dbReference type="GO" id="GO:0006351">
    <property type="term" value="P:DNA-templated transcription"/>
    <property type="evidence" value="ECO:0007669"/>
    <property type="project" value="InterPro"/>
</dbReference>
<evidence type="ECO:0000313" key="10">
    <source>
        <dbReference type="Proteomes" id="UP000204210"/>
    </source>
</evidence>
<dbReference type="GO" id="GO:0000166">
    <property type="term" value="F:nucleotide binding"/>
    <property type="evidence" value="ECO:0007669"/>
    <property type="project" value="UniProtKB-KW"/>
</dbReference>
<evidence type="ECO:0000256" key="3">
    <source>
        <dbReference type="ARBA" id="ARBA00022679"/>
    </source>
</evidence>
<evidence type="ECO:0000256" key="1">
    <source>
        <dbReference type="ARBA" id="ARBA00010455"/>
    </source>
</evidence>
<dbReference type="EMBL" id="KP984504">
    <property type="protein sequence ID" value="ALG76597.1"/>
    <property type="molecule type" value="Genomic_RNA"/>
</dbReference>
<name>A0A0N9M6A6_9VIRU</name>
<keyword evidence="5 7" id="KW-0547">Nucleotide-binding</keyword>
<keyword evidence="7" id="KW-0693">Viral RNA replication</keyword>
<reference evidence="9 10" key="1">
    <citation type="journal article" date="2016" name="Arch. Virol.">
        <title>The complete genome sequence of a novel maize-associated totivirus.</title>
        <authorList>
            <person name="Chen S."/>
            <person name="Cao L."/>
            <person name="Huang Q."/>
            <person name="Qian Y."/>
            <person name="Zhou X."/>
        </authorList>
    </citation>
    <scope>NUCLEOTIDE SEQUENCE [LARGE SCALE GENOMIC DNA]</scope>
    <source>
        <strain evidence="9">MATV1</strain>
    </source>
</reference>
<dbReference type="GeneID" id="26044884"/>
<sequence>MDTFVRHFFKEVTTPGVPFVLDDACHTWTYFQGFKTVVTGDASKSSARDIYQAMTPLGMLETAFESMGSNYDGLTKNYLTPEGAINYSNIHDTLKQSGGMNNQELSTFMAFCQTISWHDNHVTLLFNMLRYVILMKSKESKQNLNGALGRFQEDFLEINMDPACQLPAGFELALRDRVAATRPRARQAARVTVACPLLPFPGVPTLLLPTQCTPYPIPFELAGKFDDTMGRFDRRGTRLKIDVAWRVMNFLQDQSYTWQCEYRGTRIGQQEYVRGRYSNMIWPVLYQPEDNDEDVVLRRITEVGLPDVPLPPMHNEFFKGKSVEYKYQSIRRGLAARFRGAKIDISSYGAHVPVLKKISTVTYAVNEGLRTVRGFIERAAQDFSSCPGCRSWRDTASRAGTRCLSCNRGTGSWWDQCLGEVAGEAITMLNATPGGDGPYIRRKEPLTLDNVPVWVNIRRNHLTAVDRQDAKHVLGFVLPGKSFEVGGFGRYLVGKTSVAATAIPCDGVWLMYVSVTTPANILPPIVKRTLSAMFSAVDGYYFHDADTTKYLRKTFDVDRNVIAHAARPTPPHEGEFERAVITAEHHTHYRPEEIWAIAKQHTTTLRAMGIVLANLRKIQGVTEATVATFLAYIMTVRPQVAYLVATSRRIWRSKNVAELTEVLKDIATPIKSMHQHEVCDLTELFELQCLVNRGVGQIDWRKERNHRTSPDVVKVSLEDVVKYATEIFLLGKAHGYHYRKMDRQKYISARWEWSPTGSIHSQYPEDERYIPGNYRQKTKFVALNMMSRQHVDSMFLRKPEIHAWTSVKYEWAKQRAIYGVDLTSTVITNFAMYRCEEVFKHRFPVGEEAAADRVHRRLKIMLEDNESFCYDFDDFNAQHSTQAMQAVLVAYLNVFQADMSDDQREAMSWVIDSLSDVTIHNSNVQPPEQYELKGTLLSGWRLTTFMNTALNYVYFKAAGCFDIGGVRDSVHNGDDVLVSIKHIGAAVKIHHRMAQINARAQPAKCNVFSVGEFLRVEHKVDKDTGLGAQYLTRACATLVHSRCESQEPEHLTGAVKAIVTRAREVFERAKISQALLADLVRSAIRRVAAVFHRPAKEAFVIAELHAVVGGASTEDFAPIDFKINERCEYDRERCASDKDDMVVTQDLYPGIFDYARTLAQAYEGVLDEQQAKRRVISATTRQISVTRKTWLDIVPLPTDTFYRYGRALYKMYHGLVSMPHLEKARFVGIPPIALLDSRSRNIIRNIIVEASDVEYALRVLL</sequence>
<dbReference type="GO" id="GO:0003968">
    <property type="term" value="F:RNA-directed RNA polymerase activity"/>
    <property type="evidence" value="ECO:0007669"/>
    <property type="project" value="UniProtKB-KW"/>
</dbReference>
<comment type="similarity">
    <text evidence="1">Belongs to the totiviridae RNA-directed RNA polymerase family.</text>
</comment>
<dbReference type="GO" id="GO:0003723">
    <property type="term" value="F:RNA binding"/>
    <property type="evidence" value="ECO:0007669"/>
    <property type="project" value="InterPro"/>
</dbReference>
<dbReference type="InterPro" id="IPR001795">
    <property type="entry name" value="RNA-dir_pol_luteovirus"/>
</dbReference>
<dbReference type="SUPFAM" id="SSF56672">
    <property type="entry name" value="DNA/RNA polymerases"/>
    <property type="match status" value="1"/>
</dbReference>
<protein>
    <recommendedName>
        <fullName evidence="7">RNA-directed RNA polymerase</fullName>
        <ecNumber evidence="7">2.7.7.48</ecNumber>
    </recommendedName>
</protein>
<dbReference type="EC" id="2.7.7.48" evidence="7"/>
<dbReference type="Pfam" id="PF02123">
    <property type="entry name" value="RdRP_4"/>
    <property type="match status" value="1"/>
</dbReference>
<accession>A0A0N9M6A6</accession>
<dbReference type="RefSeq" id="YP_009170670.1">
    <property type="nucleotide sequence ID" value="NC_028044.1"/>
</dbReference>
<organism evidence="9 10">
    <name type="scientific">Maize-associated totivirus 1</name>
    <dbReference type="NCBI Taxonomy" id="1729670"/>
    <lineage>
        <taxon>Viruses</taxon>
        <taxon>Riboviria</taxon>
        <taxon>Orthornavirae</taxon>
        <taxon>Duplornaviricota</taxon>
        <taxon>Chrymotiviricetes</taxon>
        <taxon>Ghabrivirales</taxon>
        <taxon>Alphatotivirineae</taxon>
        <taxon>Orthototiviridae</taxon>
        <taxon>Totivirus</taxon>
        <taxon>Totivirus shichi</taxon>
    </lineage>
</organism>
<comment type="catalytic activity">
    <reaction evidence="6 7">
        <text>RNA(n) + a ribonucleoside 5'-triphosphate = RNA(n+1) + diphosphate</text>
        <dbReference type="Rhea" id="RHEA:21248"/>
        <dbReference type="Rhea" id="RHEA-COMP:14527"/>
        <dbReference type="Rhea" id="RHEA-COMP:17342"/>
        <dbReference type="ChEBI" id="CHEBI:33019"/>
        <dbReference type="ChEBI" id="CHEBI:61557"/>
        <dbReference type="ChEBI" id="CHEBI:140395"/>
        <dbReference type="EC" id="2.7.7.48"/>
    </reaction>
</comment>
<dbReference type="InterPro" id="IPR036332">
    <property type="entry name" value="Major_coat_LA-virus_sf"/>
</dbReference>
<evidence type="ECO:0000256" key="2">
    <source>
        <dbReference type="ARBA" id="ARBA00022484"/>
    </source>
</evidence>
<keyword evidence="4 7" id="KW-0548">Nucleotidyltransferase</keyword>
<dbReference type="Proteomes" id="UP000204210">
    <property type="component" value="Segment"/>
</dbReference>
<evidence type="ECO:0000256" key="7">
    <source>
        <dbReference type="RuleBase" id="RU364050"/>
    </source>
</evidence>
<dbReference type="Gene3D" id="3.90.1840.10">
    <property type="entry name" value="Major capsid protein"/>
    <property type="match status" value="2"/>
</dbReference>
<dbReference type="Pfam" id="PF09220">
    <property type="entry name" value="LA-virus_coat"/>
    <property type="match status" value="1"/>
</dbReference>